<reference evidence="1 2" key="1">
    <citation type="journal article" date="2021" name="Front. Genet.">
        <title>Chromosome-Level Genome Assembly Reveals Significant Gene Expansion in the Toll and IMD Signaling Pathways of Dendrolimus kikuchii.</title>
        <authorList>
            <person name="Zhou J."/>
            <person name="Wu P."/>
            <person name="Xiong Z."/>
            <person name="Liu N."/>
            <person name="Zhao N."/>
            <person name="Ji M."/>
            <person name="Qiu Y."/>
            <person name="Yang B."/>
        </authorList>
    </citation>
    <scope>NUCLEOTIDE SEQUENCE [LARGE SCALE GENOMIC DNA]</scope>
    <source>
        <strain evidence="1">Ann1</strain>
    </source>
</reference>
<evidence type="ECO:0000313" key="1">
    <source>
        <dbReference type="EMBL" id="KAJ0178803.1"/>
    </source>
</evidence>
<evidence type="ECO:0000313" key="2">
    <source>
        <dbReference type="Proteomes" id="UP000824533"/>
    </source>
</evidence>
<organism evidence="1 2">
    <name type="scientific">Dendrolimus kikuchii</name>
    <dbReference type="NCBI Taxonomy" id="765133"/>
    <lineage>
        <taxon>Eukaryota</taxon>
        <taxon>Metazoa</taxon>
        <taxon>Ecdysozoa</taxon>
        <taxon>Arthropoda</taxon>
        <taxon>Hexapoda</taxon>
        <taxon>Insecta</taxon>
        <taxon>Pterygota</taxon>
        <taxon>Neoptera</taxon>
        <taxon>Endopterygota</taxon>
        <taxon>Lepidoptera</taxon>
        <taxon>Glossata</taxon>
        <taxon>Ditrysia</taxon>
        <taxon>Bombycoidea</taxon>
        <taxon>Lasiocampidae</taxon>
        <taxon>Dendrolimus</taxon>
    </lineage>
</organism>
<keyword evidence="2" id="KW-1185">Reference proteome</keyword>
<accession>A0ACC1D4I3</accession>
<dbReference type="EMBL" id="CM034395">
    <property type="protein sequence ID" value="KAJ0178803.1"/>
    <property type="molecule type" value="Genomic_DNA"/>
</dbReference>
<comment type="caution">
    <text evidence="1">The sequence shown here is derived from an EMBL/GenBank/DDBJ whole genome shotgun (WGS) entry which is preliminary data.</text>
</comment>
<dbReference type="Proteomes" id="UP000824533">
    <property type="component" value="Linkage Group LG09"/>
</dbReference>
<protein>
    <submittedName>
        <fullName evidence="1">Uncharacterized protein</fullName>
    </submittedName>
</protein>
<gene>
    <name evidence="1" type="ORF">K1T71_005578</name>
</gene>
<sequence>MSHDQFIISWRLTGTEMGREAGRRTSRASTRQYLLRSIRHFTPYTLFNRAPPASAPMLASASL</sequence>
<proteinExistence type="predicted"/>
<name>A0ACC1D4I3_9NEOP</name>